<proteinExistence type="predicted"/>
<dbReference type="AlphaFoldDB" id="A0A068NQI8"/>
<dbReference type="EMBL" id="CP007139">
    <property type="protein sequence ID" value="AIE85005.1"/>
    <property type="molecule type" value="Genomic_DNA"/>
</dbReference>
<gene>
    <name evidence="1" type="ORF">OP10G_1637</name>
</gene>
<dbReference type="HOGENOM" id="CLU_2682361_0_0_0"/>
<accession>A0A068NQI8</accession>
<dbReference type="STRING" id="661478.OP10G_1637"/>
<sequence length="74" mass="7953">MFSDRVSTSIRGGLYILPGDLVLTLNPQSDGVHAIIKRGRQPVLGTILGGKVQGIPFRLYPNADTVLEGSIYLS</sequence>
<protein>
    <submittedName>
        <fullName evidence="1">Uncharacterized protein</fullName>
    </submittedName>
</protein>
<name>A0A068NQI8_FIMGI</name>
<organism evidence="1 2">
    <name type="scientific">Fimbriimonas ginsengisoli Gsoil 348</name>
    <dbReference type="NCBI Taxonomy" id="661478"/>
    <lineage>
        <taxon>Bacteria</taxon>
        <taxon>Bacillati</taxon>
        <taxon>Armatimonadota</taxon>
        <taxon>Fimbriimonadia</taxon>
        <taxon>Fimbriimonadales</taxon>
        <taxon>Fimbriimonadaceae</taxon>
        <taxon>Fimbriimonas</taxon>
    </lineage>
</organism>
<evidence type="ECO:0000313" key="1">
    <source>
        <dbReference type="EMBL" id="AIE85005.1"/>
    </source>
</evidence>
<dbReference type="KEGG" id="fgi:OP10G_1637"/>
<keyword evidence="2" id="KW-1185">Reference proteome</keyword>
<evidence type="ECO:0000313" key="2">
    <source>
        <dbReference type="Proteomes" id="UP000027982"/>
    </source>
</evidence>
<dbReference type="Proteomes" id="UP000027982">
    <property type="component" value="Chromosome"/>
</dbReference>
<reference evidence="1 2" key="1">
    <citation type="journal article" date="2014" name="PLoS ONE">
        <title>The first complete genome sequence of the class fimbriimonadia in the phylum armatimonadetes.</title>
        <authorList>
            <person name="Hu Z.Y."/>
            <person name="Wang Y.Z."/>
            <person name="Im W.T."/>
            <person name="Wang S.Y."/>
            <person name="Zhao G.P."/>
            <person name="Zheng H.J."/>
            <person name="Quan Z.X."/>
        </authorList>
    </citation>
    <scope>NUCLEOTIDE SEQUENCE [LARGE SCALE GENOMIC DNA]</scope>
    <source>
        <strain evidence="1">Gsoil 348</strain>
    </source>
</reference>